<feature type="compositionally biased region" description="Basic residues" evidence="1">
    <location>
        <begin position="64"/>
        <end position="73"/>
    </location>
</feature>
<feature type="compositionally biased region" description="Low complexity" evidence="1">
    <location>
        <begin position="38"/>
        <end position="57"/>
    </location>
</feature>
<protein>
    <submittedName>
        <fullName evidence="2">Uncharacterized protein</fullName>
    </submittedName>
</protein>
<dbReference type="EMBL" id="JAAGWQ010000053">
    <property type="protein sequence ID" value="KAF5673469.1"/>
    <property type="molecule type" value="Genomic_DNA"/>
</dbReference>
<keyword evidence="3" id="KW-1185">Reference proteome</keyword>
<feature type="region of interest" description="Disordered" evidence="1">
    <location>
        <begin position="1"/>
        <end position="96"/>
    </location>
</feature>
<feature type="compositionally biased region" description="Low complexity" evidence="1">
    <location>
        <begin position="83"/>
        <end position="96"/>
    </location>
</feature>
<evidence type="ECO:0000313" key="3">
    <source>
        <dbReference type="Proteomes" id="UP000567885"/>
    </source>
</evidence>
<reference evidence="2 3" key="1">
    <citation type="submission" date="2020-05" db="EMBL/GenBank/DDBJ databases">
        <title>Identification and distribution of gene clusters putatively required for synthesis of sphingolipid metabolism inhibitors in phylogenetically diverse species of the filamentous fungus Fusarium.</title>
        <authorList>
            <person name="Kim H.-S."/>
            <person name="Busman M."/>
            <person name="Brown D.W."/>
            <person name="Divon H."/>
            <person name="Uhlig S."/>
            <person name="Proctor R.H."/>
        </authorList>
    </citation>
    <scope>NUCLEOTIDE SEQUENCE [LARGE SCALE GENOMIC DNA]</scope>
    <source>
        <strain evidence="2 3">NRRL 20693</strain>
    </source>
</reference>
<feature type="region of interest" description="Disordered" evidence="1">
    <location>
        <begin position="121"/>
        <end position="164"/>
    </location>
</feature>
<comment type="caution">
    <text evidence="2">The sequence shown here is derived from an EMBL/GenBank/DDBJ whole genome shotgun (WGS) entry which is preliminary data.</text>
</comment>
<dbReference type="OrthoDB" id="3902588at2759"/>
<proteinExistence type="predicted"/>
<gene>
    <name evidence="2" type="ORF">FHETE_3383</name>
</gene>
<evidence type="ECO:0000256" key="1">
    <source>
        <dbReference type="SAM" id="MobiDB-lite"/>
    </source>
</evidence>
<feature type="compositionally biased region" description="Basic and acidic residues" evidence="1">
    <location>
        <begin position="8"/>
        <end position="37"/>
    </location>
</feature>
<organism evidence="2 3">
    <name type="scientific">Fusarium heterosporum</name>
    <dbReference type="NCBI Taxonomy" id="42747"/>
    <lineage>
        <taxon>Eukaryota</taxon>
        <taxon>Fungi</taxon>
        <taxon>Dikarya</taxon>
        <taxon>Ascomycota</taxon>
        <taxon>Pezizomycotina</taxon>
        <taxon>Sordariomycetes</taxon>
        <taxon>Hypocreomycetidae</taxon>
        <taxon>Hypocreales</taxon>
        <taxon>Nectriaceae</taxon>
        <taxon>Fusarium</taxon>
        <taxon>Fusarium heterosporum species complex</taxon>
    </lineage>
</organism>
<name>A0A8H5TQR3_FUSHE</name>
<dbReference type="Proteomes" id="UP000567885">
    <property type="component" value="Unassembled WGS sequence"/>
</dbReference>
<accession>A0A8H5TQR3</accession>
<sequence>MFDVIWTDPDRELVGEHRAKKEKKREQKNKEKERDQENSIIARSASATSTRSSTESRFNFLRPRNTKQAKNRGKTPSGLLTPSHNSSRSNSGSYHRSALMANLSDVSLGAARAQRAVTPASATASADASQVYPPPGSVASAIKRQEVSQSSLRPEPDDPGMSIDMRISSEADTEPPATPAGSVGDRNFSVPMLQTNSSCSLVLSTKLPKQPKAPVVINFRPNDPDSWRPPEEWEYLDRQAEKEENTKIEEDGHMVLQTNGHVQPACKDFEKLKDQVKFMAVASPTMILTRIKQIWSVTDESLHTELNMELKRWMLSILNHLDSEPMVSITDGSALIDGPVNIRVLALYEPQVTAFYLAALHPMTTVYHVSSESPPNAHFSNIQPVLVPSMSASNSSLDQHLFETVHSLSLPVVCSSPDIPQVLKQISKCLRVGGSLQLTLIDPLPCAGTLGYRMRTWLEENLLINLERHFRCTNPSKLFPDWMGDAGLRGQGSTLTTSKFYAVSTSIRSQGDGDDDDPFIDREHSEREVKAEVRSIIGRLLWMEVWGNFVTGDKWWWEDEGCVNECVQLGTIWEYHIIEGIKQDGIADEVEDLQSLEDQAPEESKA</sequence>
<evidence type="ECO:0000313" key="2">
    <source>
        <dbReference type="EMBL" id="KAF5673469.1"/>
    </source>
</evidence>
<dbReference type="AlphaFoldDB" id="A0A8H5TQR3"/>